<evidence type="ECO:0000313" key="8">
    <source>
        <dbReference type="Proteomes" id="UP000663090"/>
    </source>
</evidence>
<evidence type="ECO:0000256" key="1">
    <source>
        <dbReference type="ARBA" id="ARBA00022679"/>
    </source>
</evidence>
<proteinExistence type="predicted"/>
<reference evidence="7 8" key="1">
    <citation type="submission" date="2021-02" db="EMBL/GenBank/DDBJ databases">
        <title>De Novo genome assembly of isolated myxobacteria.</title>
        <authorList>
            <person name="Stevens D.C."/>
        </authorList>
    </citation>
    <scope>NUCLEOTIDE SEQUENCE [LARGE SCALE GENOMIC DNA]</scope>
    <source>
        <strain evidence="7 8">SCHIC003</strain>
    </source>
</reference>
<dbReference type="Gene3D" id="1.10.510.10">
    <property type="entry name" value="Transferase(Phosphotransferase) domain 1"/>
    <property type="match status" value="1"/>
</dbReference>
<gene>
    <name evidence="7" type="ORF">JY572_14375</name>
</gene>
<keyword evidence="1" id="KW-0808">Transferase</keyword>
<keyword evidence="3 7" id="KW-0418">Kinase</keyword>
<evidence type="ECO:0000259" key="6">
    <source>
        <dbReference type="PROSITE" id="PS50011"/>
    </source>
</evidence>
<dbReference type="PANTHER" id="PTHR43289:SF6">
    <property type="entry name" value="SERINE_THREONINE-PROTEIN KINASE NEKL-3"/>
    <property type="match status" value="1"/>
</dbReference>
<dbReference type="EMBL" id="CP071091">
    <property type="protein sequence ID" value="QSQ17167.1"/>
    <property type="molecule type" value="Genomic_DNA"/>
</dbReference>
<dbReference type="Proteomes" id="UP000663090">
    <property type="component" value="Chromosome"/>
</dbReference>
<evidence type="ECO:0000313" key="7">
    <source>
        <dbReference type="EMBL" id="QSQ17167.1"/>
    </source>
</evidence>
<dbReference type="PANTHER" id="PTHR43289">
    <property type="entry name" value="MITOGEN-ACTIVATED PROTEIN KINASE KINASE KINASE 20-RELATED"/>
    <property type="match status" value="1"/>
</dbReference>
<name>A0ABX7NHX7_9BACT</name>
<dbReference type="PROSITE" id="PS50011">
    <property type="entry name" value="PROTEIN_KINASE_DOM"/>
    <property type="match status" value="1"/>
</dbReference>
<dbReference type="InterPro" id="IPR000719">
    <property type="entry name" value="Prot_kinase_dom"/>
</dbReference>
<organism evidence="7 8">
    <name type="scientific">Myxococcus landrumensis</name>
    <dbReference type="NCBI Taxonomy" id="2813577"/>
    <lineage>
        <taxon>Bacteria</taxon>
        <taxon>Pseudomonadati</taxon>
        <taxon>Myxococcota</taxon>
        <taxon>Myxococcia</taxon>
        <taxon>Myxococcales</taxon>
        <taxon>Cystobacterineae</taxon>
        <taxon>Myxococcaceae</taxon>
        <taxon>Myxococcus</taxon>
    </lineage>
</organism>
<evidence type="ECO:0000256" key="3">
    <source>
        <dbReference type="ARBA" id="ARBA00022777"/>
    </source>
</evidence>
<sequence>MASKAIEFGLPKGAILFSADGHSYEFRESLGPAHHGQSLFLARRRTLEGHPRGKVLLKAIPDQSGPSGSRVRRARTKLLEEVRIAEHLDHPGILKVLGLHKVHGYWYAVLEHPAGNALADMLSMVSELGVWFSPEMTLFIGAQLASALDHAHSAKDAAGVPLNIVHRAVDPDRIFFDWDGSVQLSDFGAATSTLPGRLTTSVRRPQGDFFYASPEALLGGKVDARSDLFSLGLVMLELSTGRCLLYPDAPVSPERVAALSERRQRRVKQAIRRATLAGLQPTVEAAIWQAATFTSADVDVLTRGLPQSLRVLLGRLLTPAPAERYQSARELAGDINAWMGGVFTKADAVAELTALVAKSVERRKPEGADAEFPDEGEVTTTARFASGERQSMTESDSA</sequence>
<dbReference type="GO" id="GO:0016301">
    <property type="term" value="F:kinase activity"/>
    <property type="evidence" value="ECO:0007669"/>
    <property type="project" value="UniProtKB-KW"/>
</dbReference>
<evidence type="ECO:0000256" key="5">
    <source>
        <dbReference type="SAM" id="MobiDB-lite"/>
    </source>
</evidence>
<keyword evidence="2" id="KW-0547">Nucleotide-binding</keyword>
<feature type="compositionally biased region" description="Polar residues" evidence="5">
    <location>
        <begin position="378"/>
        <end position="398"/>
    </location>
</feature>
<dbReference type="RefSeq" id="WP_206718802.1">
    <property type="nucleotide sequence ID" value="NZ_CP071091.1"/>
</dbReference>
<keyword evidence="4" id="KW-0067">ATP-binding</keyword>
<evidence type="ECO:0000256" key="4">
    <source>
        <dbReference type="ARBA" id="ARBA00022840"/>
    </source>
</evidence>
<protein>
    <submittedName>
        <fullName evidence="7">Protein kinase</fullName>
    </submittedName>
</protein>
<dbReference type="Gene3D" id="3.30.200.20">
    <property type="entry name" value="Phosphorylase Kinase, domain 1"/>
    <property type="match status" value="1"/>
</dbReference>
<evidence type="ECO:0000256" key="2">
    <source>
        <dbReference type="ARBA" id="ARBA00022741"/>
    </source>
</evidence>
<dbReference type="Pfam" id="PF00069">
    <property type="entry name" value="Pkinase"/>
    <property type="match status" value="1"/>
</dbReference>
<feature type="region of interest" description="Disordered" evidence="5">
    <location>
        <begin position="360"/>
        <end position="398"/>
    </location>
</feature>
<accession>A0ABX7NHX7</accession>
<feature type="compositionally biased region" description="Acidic residues" evidence="5">
    <location>
        <begin position="368"/>
        <end position="377"/>
    </location>
</feature>
<dbReference type="SUPFAM" id="SSF56112">
    <property type="entry name" value="Protein kinase-like (PK-like)"/>
    <property type="match status" value="1"/>
</dbReference>
<keyword evidence="8" id="KW-1185">Reference proteome</keyword>
<dbReference type="InterPro" id="IPR011009">
    <property type="entry name" value="Kinase-like_dom_sf"/>
</dbReference>
<feature type="domain" description="Protein kinase" evidence="6">
    <location>
        <begin position="24"/>
        <end position="339"/>
    </location>
</feature>